<organism evidence="7 8">
    <name type="scientific">Scophthalmus maximus</name>
    <name type="common">Turbot</name>
    <name type="synonym">Psetta maxima</name>
    <dbReference type="NCBI Taxonomy" id="52904"/>
    <lineage>
        <taxon>Eukaryota</taxon>
        <taxon>Metazoa</taxon>
        <taxon>Chordata</taxon>
        <taxon>Craniata</taxon>
        <taxon>Vertebrata</taxon>
        <taxon>Euteleostomi</taxon>
        <taxon>Actinopterygii</taxon>
        <taxon>Neopterygii</taxon>
        <taxon>Teleostei</taxon>
        <taxon>Neoteleostei</taxon>
        <taxon>Acanthomorphata</taxon>
        <taxon>Carangaria</taxon>
        <taxon>Pleuronectiformes</taxon>
        <taxon>Pleuronectoidei</taxon>
        <taxon>Scophthalmidae</taxon>
        <taxon>Scophthalmus</taxon>
    </lineage>
</organism>
<dbReference type="GO" id="GO:0061630">
    <property type="term" value="F:ubiquitin protein ligase activity"/>
    <property type="evidence" value="ECO:0007669"/>
    <property type="project" value="TreeGrafter"/>
</dbReference>
<evidence type="ECO:0000259" key="6">
    <source>
        <dbReference type="PROSITE" id="PS50089"/>
    </source>
</evidence>
<dbReference type="GO" id="GO:0008270">
    <property type="term" value="F:zinc ion binding"/>
    <property type="evidence" value="ECO:0007669"/>
    <property type="project" value="UniProtKB-KW"/>
</dbReference>
<sequence>MCSELECGICYRTYNAARRCPRELRCGHSFCESCLRALSRPGGAIACPLCRRTTAVSGEGAIRAELRVDEWLLHLLLDAGLLDREEEEEEEEEEREEEEEEEEGAPPPPLVEPSAEESDSSAGARGGRLRRLWRKARRAISGKSSRSDCMTNEDLRNFALMSCYMF</sequence>
<accession>A0A6A4S229</accession>
<name>A0A6A4S229_SCOMX</name>
<feature type="compositionally biased region" description="Acidic residues" evidence="5">
    <location>
        <begin position="84"/>
        <end position="104"/>
    </location>
</feature>
<keyword evidence="1" id="KW-0479">Metal-binding</keyword>
<dbReference type="PROSITE" id="PS00518">
    <property type="entry name" value="ZF_RING_1"/>
    <property type="match status" value="1"/>
</dbReference>
<reference evidence="7 8" key="1">
    <citation type="submission" date="2019-06" db="EMBL/GenBank/DDBJ databases">
        <title>Draft genomes of female and male turbot (Scophthalmus maximus).</title>
        <authorList>
            <person name="Xu H."/>
            <person name="Xu X.-W."/>
            <person name="Shao C."/>
            <person name="Chen S."/>
        </authorList>
    </citation>
    <scope>NUCLEOTIDE SEQUENCE [LARGE SCALE GENOMIC DNA]</scope>
    <source>
        <strain evidence="7">Ysfricsl-2016a</strain>
        <tissue evidence="7">Blood</tissue>
    </source>
</reference>
<evidence type="ECO:0000256" key="2">
    <source>
        <dbReference type="ARBA" id="ARBA00022771"/>
    </source>
</evidence>
<gene>
    <name evidence="7" type="ORF">F2P81_018371</name>
</gene>
<dbReference type="PANTHER" id="PTHR22791:SF14">
    <property type="entry name" value="RING FINGER PROTEIN 227"/>
    <property type="match status" value="1"/>
</dbReference>
<dbReference type="SUPFAM" id="SSF57850">
    <property type="entry name" value="RING/U-box"/>
    <property type="match status" value="1"/>
</dbReference>
<dbReference type="InterPro" id="IPR013083">
    <property type="entry name" value="Znf_RING/FYVE/PHD"/>
</dbReference>
<dbReference type="InterPro" id="IPR017907">
    <property type="entry name" value="Znf_RING_CS"/>
</dbReference>
<dbReference type="SMART" id="SM00184">
    <property type="entry name" value="RING"/>
    <property type="match status" value="1"/>
</dbReference>
<evidence type="ECO:0000313" key="7">
    <source>
        <dbReference type="EMBL" id="KAF0029266.1"/>
    </source>
</evidence>
<evidence type="ECO:0000256" key="3">
    <source>
        <dbReference type="ARBA" id="ARBA00022833"/>
    </source>
</evidence>
<keyword evidence="3" id="KW-0862">Zinc</keyword>
<feature type="domain" description="RING-type" evidence="6">
    <location>
        <begin position="7"/>
        <end position="51"/>
    </location>
</feature>
<dbReference type="EMBL" id="VEVO01000016">
    <property type="protein sequence ID" value="KAF0029266.1"/>
    <property type="molecule type" value="Genomic_DNA"/>
</dbReference>
<evidence type="ECO:0000256" key="1">
    <source>
        <dbReference type="ARBA" id="ARBA00022723"/>
    </source>
</evidence>
<dbReference type="AlphaFoldDB" id="A0A6A4S229"/>
<dbReference type="Proteomes" id="UP000438429">
    <property type="component" value="Unassembled WGS sequence"/>
</dbReference>
<proteinExistence type="predicted"/>
<evidence type="ECO:0000313" key="8">
    <source>
        <dbReference type="Proteomes" id="UP000438429"/>
    </source>
</evidence>
<dbReference type="InterPro" id="IPR051435">
    <property type="entry name" value="RING_finger_E3_ubiq-ligases"/>
</dbReference>
<dbReference type="Gene3D" id="3.30.40.10">
    <property type="entry name" value="Zinc/RING finger domain, C3HC4 (zinc finger)"/>
    <property type="match status" value="1"/>
</dbReference>
<keyword evidence="2 4" id="KW-0863">Zinc-finger</keyword>
<dbReference type="Pfam" id="PF13639">
    <property type="entry name" value="zf-RING_2"/>
    <property type="match status" value="1"/>
</dbReference>
<evidence type="ECO:0000256" key="4">
    <source>
        <dbReference type="PROSITE-ProRule" id="PRU00175"/>
    </source>
</evidence>
<comment type="caution">
    <text evidence="7">The sequence shown here is derived from an EMBL/GenBank/DDBJ whole genome shotgun (WGS) entry which is preliminary data.</text>
</comment>
<feature type="region of interest" description="Disordered" evidence="5">
    <location>
        <begin position="82"/>
        <end position="130"/>
    </location>
</feature>
<dbReference type="GO" id="GO:0016567">
    <property type="term" value="P:protein ubiquitination"/>
    <property type="evidence" value="ECO:0007669"/>
    <property type="project" value="TreeGrafter"/>
</dbReference>
<dbReference type="PROSITE" id="PS50089">
    <property type="entry name" value="ZF_RING_2"/>
    <property type="match status" value="1"/>
</dbReference>
<dbReference type="InterPro" id="IPR001841">
    <property type="entry name" value="Znf_RING"/>
</dbReference>
<protein>
    <recommendedName>
        <fullName evidence="6">RING-type domain-containing protein</fullName>
    </recommendedName>
</protein>
<dbReference type="PANTHER" id="PTHR22791">
    <property type="entry name" value="RING-TYPE DOMAIN-CONTAINING PROTEIN"/>
    <property type="match status" value="1"/>
</dbReference>
<evidence type="ECO:0000256" key="5">
    <source>
        <dbReference type="SAM" id="MobiDB-lite"/>
    </source>
</evidence>